<dbReference type="InterPro" id="IPR029061">
    <property type="entry name" value="THDP-binding"/>
</dbReference>
<evidence type="ECO:0000259" key="5">
    <source>
        <dbReference type="Pfam" id="PF00676"/>
    </source>
</evidence>
<evidence type="ECO:0000313" key="6">
    <source>
        <dbReference type="EMBL" id="TCG11901.1"/>
    </source>
</evidence>
<feature type="domain" description="Dehydrogenase E1 component" evidence="5">
    <location>
        <begin position="47"/>
        <end position="334"/>
    </location>
</feature>
<keyword evidence="3 4" id="KW-0786">Thiamine pyrophosphate</keyword>
<dbReference type="InterPro" id="IPR017596">
    <property type="entry name" value="PdhA/BkdA"/>
</dbReference>
<comment type="subunit">
    <text evidence="4">Heterodimer of an alpha and a beta chain.</text>
</comment>
<comment type="cofactor">
    <cofactor evidence="1 4">
        <name>thiamine diphosphate</name>
        <dbReference type="ChEBI" id="CHEBI:58937"/>
    </cofactor>
</comment>
<keyword evidence="2 4" id="KW-0560">Oxidoreductase</keyword>
<comment type="caution">
    <text evidence="6">The sequence shown here is derived from an EMBL/GenBank/DDBJ whole genome shotgun (WGS) entry which is preliminary data.</text>
</comment>
<name>A0A4R0XSN9_9MOLU</name>
<dbReference type="GO" id="GO:0004739">
    <property type="term" value="F:pyruvate dehydrogenase (acetyl-transferring) activity"/>
    <property type="evidence" value="ECO:0007669"/>
    <property type="project" value="UniProtKB-UniRule"/>
</dbReference>
<proteinExistence type="predicted"/>
<evidence type="ECO:0000313" key="7">
    <source>
        <dbReference type="Proteomes" id="UP000294192"/>
    </source>
</evidence>
<comment type="catalytic activity">
    <reaction evidence="4">
        <text>N(6)-[(R)-lipoyl]-L-lysyl-[protein] + pyruvate + H(+) = N(6)-[(R)-S(8)-acetyldihydrolipoyl]-L-lysyl-[protein] + CO2</text>
        <dbReference type="Rhea" id="RHEA:19189"/>
        <dbReference type="Rhea" id="RHEA-COMP:10474"/>
        <dbReference type="Rhea" id="RHEA-COMP:10478"/>
        <dbReference type="ChEBI" id="CHEBI:15361"/>
        <dbReference type="ChEBI" id="CHEBI:15378"/>
        <dbReference type="ChEBI" id="CHEBI:16526"/>
        <dbReference type="ChEBI" id="CHEBI:83099"/>
        <dbReference type="ChEBI" id="CHEBI:83111"/>
        <dbReference type="EC" id="1.2.4.1"/>
    </reaction>
</comment>
<accession>A0A4R0XSN9</accession>
<dbReference type="EC" id="1.2.4.1" evidence="4"/>
<evidence type="ECO:0000256" key="4">
    <source>
        <dbReference type="RuleBase" id="RU366007"/>
    </source>
</evidence>
<evidence type="ECO:0000256" key="2">
    <source>
        <dbReference type="ARBA" id="ARBA00023002"/>
    </source>
</evidence>
<dbReference type="InterPro" id="IPR001017">
    <property type="entry name" value="DH_E1"/>
</dbReference>
<keyword evidence="7" id="KW-1185">Reference proteome</keyword>
<comment type="function">
    <text evidence="4">The pyruvate dehydrogenase complex catalyzes the overall conversion of pyruvate to acetyl-CoA and CO(2). It contains multiple copies of three enzymatic components: pyruvate dehydrogenase (E1), dihydrolipoamide acetyltransferase (E2) and lipoamide dehydrogenase (E3).</text>
</comment>
<dbReference type="CDD" id="cd02000">
    <property type="entry name" value="TPP_E1_PDC_ADC_BCADC"/>
    <property type="match status" value="1"/>
</dbReference>
<dbReference type="RefSeq" id="WP_131598366.1">
    <property type="nucleotide sequence ID" value="NZ_CBDBYK010000005.1"/>
</dbReference>
<dbReference type="Pfam" id="PF00676">
    <property type="entry name" value="E1_dh"/>
    <property type="match status" value="1"/>
</dbReference>
<dbReference type="InterPro" id="IPR050771">
    <property type="entry name" value="Alpha-ketoacid_DH_E1_comp"/>
</dbReference>
<protein>
    <recommendedName>
        <fullName evidence="4">Pyruvate dehydrogenase E1 component subunit alpha</fullName>
        <ecNumber evidence="4">1.2.4.1</ecNumber>
    </recommendedName>
</protein>
<keyword evidence="4 6" id="KW-0670">Pyruvate</keyword>
<organism evidence="6 7">
    <name type="scientific">Mycoplasma marinum</name>
    <dbReference type="NCBI Taxonomy" id="1937190"/>
    <lineage>
        <taxon>Bacteria</taxon>
        <taxon>Bacillati</taxon>
        <taxon>Mycoplasmatota</taxon>
        <taxon>Mollicutes</taxon>
        <taxon>Mycoplasmataceae</taxon>
        <taxon>Mycoplasma</taxon>
    </lineage>
</organism>
<dbReference type="PANTHER" id="PTHR43380:SF1">
    <property type="entry name" value="2-OXOISOVALERATE DEHYDROGENASE SUBUNIT ALPHA, MITOCHONDRIAL"/>
    <property type="match status" value="1"/>
</dbReference>
<gene>
    <name evidence="6" type="primary">pdhA</name>
    <name evidence="6" type="ORF">C4B24_00700</name>
</gene>
<evidence type="ECO:0000256" key="1">
    <source>
        <dbReference type="ARBA" id="ARBA00001964"/>
    </source>
</evidence>
<dbReference type="Proteomes" id="UP000294192">
    <property type="component" value="Unassembled WGS sequence"/>
</dbReference>
<dbReference type="AlphaFoldDB" id="A0A4R0XSN9"/>
<dbReference type="SUPFAM" id="SSF52518">
    <property type="entry name" value="Thiamin diphosphate-binding fold (THDP-binding)"/>
    <property type="match status" value="1"/>
</dbReference>
<sequence>MKKYKYIDKNKVWQDEKEFFRFLDVDGKLINKNFKTTVSKEELLRAYKYMILSRQQDTYMSQLQRQGRMLTFAPNFGEEALQVAAALSLKKEDWLVPSFRNNAAMLMKGVPLKNQFLYWNGNEKGNYMPEDVNVFPINIVIATQYSHTAGIAFALKQQKKKAVAMTFIGDGGTSEGEFYEAMNIASVHNWPAVFCVNNNQWAISTPTHLETSAATIAAKAAAVGIPAIRVDGNDLIASAEIIKEAVEYSREGNGPILVEFLTWRQGPHTTSDNPRVYRTKEREEKEEKWEPIHRIKNYLIEKNIWTEDEDKKLWDEYLELVKSAYQESLKENNREVEDVFKHTFEEMTPELKEQQEVAIQFEKEGFND</sequence>
<reference evidence="6 7" key="1">
    <citation type="submission" date="2018-02" db="EMBL/GenBank/DDBJ databases">
        <title>Mycoplasma marinum and Mycoplasma todarodis sp. nov., moderately halophilic and psychrotolerant mycoplasmas isolated from cephalopods.</title>
        <authorList>
            <person name="Viver T."/>
        </authorList>
    </citation>
    <scope>NUCLEOTIDE SEQUENCE [LARGE SCALE GENOMIC DNA]</scope>
    <source>
        <strain evidence="6 7">PE</strain>
    </source>
</reference>
<dbReference type="GO" id="GO:0009083">
    <property type="term" value="P:branched-chain amino acid catabolic process"/>
    <property type="evidence" value="ECO:0007669"/>
    <property type="project" value="TreeGrafter"/>
</dbReference>
<dbReference type="EMBL" id="PSZO01000002">
    <property type="protein sequence ID" value="TCG11901.1"/>
    <property type="molecule type" value="Genomic_DNA"/>
</dbReference>
<dbReference type="PANTHER" id="PTHR43380">
    <property type="entry name" value="2-OXOISOVALERATE DEHYDROGENASE SUBUNIT ALPHA, MITOCHONDRIAL"/>
    <property type="match status" value="1"/>
</dbReference>
<dbReference type="NCBIfam" id="TIGR03181">
    <property type="entry name" value="PDH_E1_alph_x"/>
    <property type="match status" value="1"/>
</dbReference>
<dbReference type="OrthoDB" id="9766715at2"/>
<dbReference type="Gene3D" id="3.40.50.970">
    <property type="match status" value="1"/>
</dbReference>
<evidence type="ECO:0000256" key="3">
    <source>
        <dbReference type="ARBA" id="ARBA00023052"/>
    </source>
</evidence>